<accession>A0A6L3IP13</accession>
<gene>
    <name evidence="1" type="ORF">F2Z07_19715</name>
</gene>
<comment type="caution">
    <text evidence="1">The sequence shown here is derived from an EMBL/GenBank/DDBJ whole genome shotgun (WGS) entry which is preliminary data.</text>
</comment>
<evidence type="ECO:0000313" key="1">
    <source>
        <dbReference type="EMBL" id="KAA5315402.1"/>
    </source>
</evidence>
<dbReference type="AlphaFoldDB" id="A0A6L3IP13"/>
<proteinExistence type="predicted"/>
<sequence>MGKNGKLLNLNSDSPKYGNKSLVTKEQENELKRRKITFSFSYFKQIPNFQIGECSKGWHIGLLERLGALGTMTPQEVLEENRGSIALRCHPIDWSAKNIPIQRKDLDWLPKEILDNETDFPIMQFSITKSTGRIVGYFDRDSSIFHIVLLDPEHNIQPAKKTNYQIQPTTKGLSQYDDLLNKLERIKSIVSDCSDKKCKLHSHISVIEELHDNIVYIGLDNDFYSTYQEILNVFLAILRDIKKAIDNGEQPGEAVTAAMFQAMRDALAEQKQNPLSIDDVAAMVAGQIGQLTPMDEETADLFKQLAKKMMKGIE</sequence>
<reference evidence="1 2" key="1">
    <citation type="journal article" date="2019" name="Nat. Med.">
        <title>A library of human gut bacterial isolates paired with longitudinal multiomics data enables mechanistic microbiome research.</title>
        <authorList>
            <person name="Poyet M."/>
            <person name="Groussin M."/>
            <person name="Gibbons S.M."/>
            <person name="Avila-Pacheco J."/>
            <person name="Jiang X."/>
            <person name="Kearney S.M."/>
            <person name="Perrotta A.R."/>
            <person name="Berdy B."/>
            <person name="Zhao S."/>
            <person name="Lieberman T.D."/>
            <person name="Swanson P.K."/>
            <person name="Smith M."/>
            <person name="Roesemann S."/>
            <person name="Alexander J.E."/>
            <person name="Rich S.A."/>
            <person name="Livny J."/>
            <person name="Vlamakis H."/>
            <person name="Clish C."/>
            <person name="Bullock K."/>
            <person name="Deik A."/>
            <person name="Scott J."/>
            <person name="Pierce K.A."/>
            <person name="Xavier R.J."/>
            <person name="Alm E.J."/>
        </authorList>
    </citation>
    <scope>NUCLEOTIDE SEQUENCE [LARGE SCALE GENOMIC DNA]</scope>
    <source>
        <strain evidence="1 2">BIOML-A25</strain>
    </source>
</reference>
<evidence type="ECO:0000313" key="2">
    <source>
        <dbReference type="Proteomes" id="UP000481700"/>
    </source>
</evidence>
<dbReference type="EMBL" id="VVZV01000029">
    <property type="protein sequence ID" value="KAA5315402.1"/>
    <property type="molecule type" value="Genomic_DNA"/>
</dbReference>
<name>A0A6L3IP13_9BACT</name>
<protein>
    <submittedName>
        <fullName evidence="1">Uncharacterized protein</fullName>
    </submittedName>
</protein>
<dbReference type="RefSeq" id="WP_149917529.1">
    <property type="nucleotide sequence ID" value="NZ_VVZC01000150.1"/>
</dbReference>
<dbReference type="Proteomes" id="UP000481700">
    <property type="component" value="Unassembled WGS sequence"/>
</dbReference>
<organism evidence="1 2">
    <name type="scientific">Phocaeicola dorei</name>
    <dbReference type="NCBI Taxonomy" id="357276"/>
    <lineage>
        <taxon>Bacteria</taxon>
        <taxon>Pseudomonadati</taxon>
        <taxon>Bacteroidota</taxon>
        <taxon>Bacteroidia</taxon>
        <taxon>Bacteroidales</taxon>
        <taxon>Bacteroidaceae</taxon>
        <taxon>Phocaeicola</taxon>
    </lineage>
</organism>